<evidence type="ECO:0000313" key="3">
    <source>
        <dbReference type="Proteomes" id="UP000799764"/>
    </source>
</evidence>
<proteinExistence type="predicted"/>
<name>A0A9P4U9L6_9PLEO</name>
<gene>
    <name evidence="2" type="ORF">P171DRAFT_91801</name>
</gene>
<dbReference type="Proteomes" id="UP000799764">
    <property type="component" value="Unassembled WGS sequence"/>
</dbReference>
<feature type="region of interest" description="Disordered" evidence="1">
    <location>
        <begin position="1"/>
        <end position="24"/>
    </location>
</feature>
<dbReference type="EMBL" id="MU001506">
    <property type="protein sequence ID" value="KAF2441202.1"/>
    <property type="molecule type" value="Genomic_DNA"/>
</dbReference>
<reference evidence="2" key="1">
    <citation type="journal article" date="2020" name="Stud. Mycol.">
        <title>101 Dothideomycetes genomes: a test case for predicting lifestyles and emergence of pathogens.</title>
        <authorList>
            <person name="Haridas S."/>
            <person name="Albert R."/>
            <person name="Binder M."/>
            <person name="Bloem J."/>
            <person name="Labutti K."/>
            <person name="Salamov A."/>
            <person name="Andreopoulos B."/>
            <person name="Baker S."/>
            <person name="Barry K."/>
            <person name="Bills G."/>
            <person name="Bluhm B."/>
            <person name="Cannon C."/>
            <person name="Castanera R."/>
            <person name="Culley D."/>
            <person name="Daum C."/>
            <person name="Ezra D."/>
            <person name="Gonzalez J."/>
            <person name="Henrissat B."/>
            <person name="Kuo A."/>
            <person name="Liang C."/>
            <person name="Lipzen A."/>
            <person name="Lutzoni F."/>
            <person name="Magnuson J."/>
            <person name="Mondo S."/>
            <person name="Nolan M."/>
            <person name="Ohm R."/>
            <person name="Pangilinan J."/>
            <person name="Park H.-J."/>
            <person name="Ramirez L."/>
            <person name="Alfaro M."/>
            <person name="Sun H."/>
            <person name="Tritt A."/>
            <person name="Yoshinaga Y."/>
            <person name="Zwiers L.-H."/>
            <person name="Turgeon B."/>
            <person name="Goodwin S."/>
            <person name="Spatafora J."/>
            <person name="Crous P."/>
            <person name="Grigoriev I."/>
        </authorList>
    </citation>
    <scope>NUCLEOTIDE SEQUENCE</scope>
    <source>
        <strain evidence="2">CBS 690.94</strain>
    </source>
</reference>
<accession>A0A9P4U9L6</accession>
<keyword evidence="3" id="KW-1185">Reference proteome</keyword>
<evidence type="ECO:0000256" key="1">
    <source>
        <dbReference type="SAM" id="MobiDB-lite"/>
    </source>
</evidence>
<dbReference type="AlphaFoldDB" id="A0A9P4U9L6"/>
<organism evidence="2 3">
    <name type="scientific">Karstenula rhodostoma CBS 690.94</name>
    <dbReference type="NCBI Taxonomy" id="1392251"/>
    <lineage>
        <taxon>Eukaryota</taxon>
        <taxon>Fungi</taxon>
        <taxon>Dikarya</taxon>
        <taxon>Ascomycota</taxon>
        <taxon>Pezizomycotina</taxon>
        <taxon>Dothideomycetes</taxon>
        <taxon>Pleosporomycetidae</taxon>
        <taxon>Pleosporales</taxon>
        <taxon>Massarineae</taxon>
        <taxon>Didymosphaeriaceae</taxon>
        <taxon>Karstenula</taxon>
    </lineage>
</organism>
<sequence>MGCWSRTTRRSRAAKPARTNASYKQNFRRPAALIRPLPAPDLRPLCFGSPVLNTFRTASKPPSIDSIPGTHVLGRKELSHNGRHRHVSRRLAAHQASQLRYPGTRCHRRFRHRRCRRHPDHRPADLEEDGRPQGWRRLKIPRWRWWNDEIG</sequence>
<protein>
    <submittedName>
        <fullName evidence="2">Uncharacterized protein</fullName>
    </submittedName>
</protein>
<evidence type="ECO:0000313" key="2">
    <source>
        <dbReference type="EMBL" id="KAF2441202.1"/>
    </source>
</evidence>
<comment type="caution">
    <text evidence="2">The sequence shown here is derived from an EMBL/GenBank/DDBJ whole genome shotgun (WGS) entry which is preliminary data.</text>
</comment>